<dbReference type="AlphaFoldDB" id="A0A2P2NEA1"/>
<protein>
    <submittedName>
        <fullName evidence="1">Uncharacterized protein</fullName>
    </submittedName>
</protein>
<name>A0A2P2NEA1_RHIMU</name>
<sequence>MQSCFPRVANHSIVCRFSCLVYFQDL</sequence>
<accession>A0A2P2NEA1</accession>
<reference evidence="1" key="1">
    <citation type="submission" date="2018-02" db="EMBL/GenBank/DDBJ databases">
        <title>Rhizophora mucronata_Transcriptome.</title>
        <authorList>
            <person name="Meera S.P."/>
            <person name="Sreeshan A."/>
            <person name="Augustine A."/>
        </authorList>
    </citation>
    <scope>NUCLEOTIDE SEQUENCE</scope>
    <source>
        <tissue evidence="1">Leaf</tissue>
    </source>
</reference>
<organism evidence="1">
    <name type="scientific">Rhizophora mucronata</name>
    <name type="common">Asiatic mangrove</name>
    <dbReference type="NCBI Taxonomy" id="61149"/>
    <lineage>
        <taxon>Eukaryota</taxon>
        <taxon>Viridiplantae</taxon>
        <taxon>Streptophyta</taxon>
        <taxon>Embryophyta</taxon>
        <taxon>Tracheophyta</taxon>
        <taxon>Spermatophyta</taxon>
        <taxon>Magnoliopsida</taxon>
        <taxon>eudicotyledons</taxon>
        <taxon>Gunneridae</taxon>
        <taxon>Pentapetalae</taxon>
        <taxon>rosids</taxon>
        <taxon>fabids</taxon>
        <taxon>Malpighiales</taxon>
        <taxon>Rhizophoraceae</taxon>
        <taxon>Rhizophora</taxon>
    </lineage>
</organism>
<proteinExistence type="predicted"/>
<dbReference type="EMBL" id="GGEC01060318">
    <property type="protein sequence ID" value="MBX40802.1"/>
    <property type="molecule type" value="Transcribed_RNA"/>
</dbReference>
<evidence type="ECO:0000313" key="1">
    <source>
        <dbReference type="EMBL" id="MBX40802.1"/>
    </source>
</evidence>